<dbReference type="GO" id="GO:0005886">
    <property type="term" value="C:plasma membrane"/>
    <property type="evidence" value="ECO:0007669"/>
    <property type="project" value="UniProtKB-SubCell"/>
</dbReference>
<dbReference type="STRING" id="1907666.DSM25559_4107"/>
<feature type="domain" description="ABC transmembrane type-1" evidence="8">
    <location>
        <begin position="106"/>
        <end position="295"/>
    </location>
</feature>
<dbReference type="RefSeq" id="WP_077122174.1">
    <property type="nucleotide sequence ID" value="NZ_FMUE01000012.1"/>
</dbReference>
<evidence type="ECO:0000256" key="4">
    <source>
        <dbReference type="ARBA" id="ARBA00022692"/>
    </source>
</evidence>
<evidence type="ECO:0000313" key="9">
    <source>
        <dbReference type="EMBL" id="SCX33145.1"/>
    </source>
</evidence>
<dbReference type="Gene3D" id="1.10.3720.10">
    <property type="entry name" value="MetI-like"/>
    <property type="match status" value="1"/>
</dbReference>
<organism evidence="9 10">
    <name type="scientific">Agrobacterium rosae</name>
    <dbReference type="NCBI Taxonomy" id="1972867"/>
    <lineage>
        <taxon>Bacteria</taxon>
        <taxon>Pseudomonadati</taxon>
        <taxon>Pseudomonadota</taxon>
        <taxon>Alphaproteobacteria</taxon>
        <taxon>Hyphomicrobiales</taxon>
        <taxon>Rhizobiaceae</taxon>
        <taxon>Rhizobium/Agrobacterium group</taxon>
        <taxon>Agrobacterium</taxon>
    </lineage>
</organism>
<name>A0A1R3TZH6_9HYPH</name>
<evidence type="ECO:0000256" key="7">
    <source>
        <dbReference type="RuleBase" id="RU363032"/>
    </source>
</evidence>
<evidence type="ECO:0000256" key="1">
    <source>
        <dbReference type="ARBA" id="ARBA00004651"/>
    </source>
</evidence>
<feature type="transmembrane region" description="Helical" evidence="7">
    <location>
        <begin position="275"/>
        <end position="298"/>
    </location>
</feature>
<dbReference type="InterPro" id="IPR000515">
    <property type="entry name" value="MetI-like"/>
</dbReference>
<evidence type="ECO:0000256" key="5">
    <source>
        <dbReference type="ARBA" id="ARBA00022989"/>
    </source>
</evidence>
<dbReference type="PROSITE" id="PS50928">
    <property type="entry name" value="ABC_TM1"/>
    <property type="match status" value="1"/>
</dbReference>
<dbReference type="Pfam" id="PF00528">
    <property type="entry name" value="BPD_transp_1"/>
    <property type="match status" value="1"/>
</dbReference>
<gene>
    <name evidence="9" type="primary">oppC_7</name>
    <name evidence="9" type="ORF">DSM25559_4107</name>
</gene>
<evidence type="ECO:0000313" key="10">
    <source>
        <dbReference type="Proteomes" id="UP000187891"/>
    </source>
</evidence>
<evidence type="ECO:0000256" key="2">
    <source>
        <dbReference type="ARBA" id="ARBA00022448"/>
    </source>
</evidence>
<protein>
    <submittedName>
        <fullName evidence="9">Stage 0 sporulation protein KC</fullName>
    </submittedName>
</protein>
<evidence type="ECO:0000259" key="8">
    <source>
        <dbReference type="PROSITE" id="PS50928"/>
    </source>
</evidence>
<dbReference type="EMBL" id="FMUE01000012">
    <property type="protein sequence ID" value="SCX33145.1"/>
    <property type="molecule type" value="Genomic_DNA"/>
</dbReference>
<dbReference type="PANTHER" id="PTHR43386">
    <property type="entry name" value="OLIGOPEPTIDE TRANSPORT SYSTEM PERMEASE PROTEIN APPC"/>
    <property type="match status" value="1"/>
</dbReference>
<keyword evidence="4 7" id="KW-0812">Transmembrane</keyword>
<dbReference type="PANTHER" id="PTHR43386:SF25">
    <property type="entry name" value="PEPTIDE ABC TRANSPORTER PERMEASE PROTEIN"/>
    <property type="match status" value="1"/>
</dbReference>
<evidence type="ECO:0000256" key="3">
    <source>
        <dbReference type="ARBA" id="ARBA00022475"/>
    </source>
</evidence>
<reference evidence="10" key="1">
    <citation type="submission" date="2016-10" db="EMBL/GenBank/DDBJ databases">
        <authorList>
            <person name="Wibberg D."/>
        </authorList>
    </citation>
    <scope>NUCLEOTIDE SEQUENCE [LARGE SCALE GENOMIC DNA]</scope>
</reference>
<dbReference type="AlphaFoldDB" id="A0A1R3TZH6"/>
<dbReference type="InterPro" id="IPR035906">
    <property type="entry name" value="MetI-like_sf"/>
</dbReference>
<feature type="transmembrane region" description="Helical" evidence="7">
    <location>
        <begin position="154"/>
        <end position="181"/>
    </location>
</feature>
<feature type="transmembrane region" description="Helical" evidence="7">
    <location>
        <begin position="42"/>
        <end position="63"/>
    </location>
</feature>
<feature type="transmembrane region" description="Helical" evidence="7">
    <location>
        <begin position="108"/>
        <end position="134"/>
    </location>
</feature>
<keyword evidence="6 7" id="KW-0472">Membrane</keyword>
<accession>A0A1R3TZH6</accession>
<proteinExistence type="inferred from homology"/>
<dbReference type="CDD" id="cd06261">
    <property type="entry name" value="TM_PBP2"/>
    <property type="match status" value="1"/>
</dbReference>
<keyword evidence="2 7" id="KW-0813">Transport</keyword>
<keyword evidence="3" id="KW-1003">Cell membrane</keyword>
<sequence length="307" mass="32943">MSHIAPSLKATGLSSPVASIERRRPPKGLAKLWSKARWTTRLYLLAFALVLLAAIFGPMLVPFDPNAQTLLARLRPPIGFDRAMAIHPLGTDQLGRDLLSRTLHGLRLTMLIALIGSVISLLVGVVCGVIAGYVRGRTGALVMAIVDIQMAVPFTLVALLAVAIFGTALPILVCVIGLSGWEVYARIVRAQVLTVSRQPFVEASKAAGASHLRILFHHVLPNVTSPIIVVWTMTFSSLILLESSLSFLGLGVQPPTATLGSMVGLGRDYLASSPWIAVVPALVIMFVSLLVLLIGDWLRDTLDVKLK</sequence>
<comment type="similarity">
    <text evidence="7">Belongs to the binding-protein-dependent transport system permease family.</text>
</comment>
<dbReference type="InterPro" id="IPR050366">
    <property type="entry name" value="BP-dependent_transpt_permease"/>
</dbReference>
<keyword evidence="5 7" id="KW-1133">Transmembrane helix</keyword>
<feature type="transmembrane region" description="Helical" evidence="7">
    <location>
        <begin position="219"/>
        <end position="241"/>
    </location>
</feature>
<dbReference type="Proteomes" id="UP000187891">
    <property type="component" value="Unassembled WGS sequence"/>
</dbReference>
<dbReference type="SUPFAM" id="SSF161098">
    <property type="entry name" value="MetI-like"/>
    <property type="match status" value="1"/>
</dbReference>
<dbReference type="GO" id="GO:0055085">
    <property type="term" value="P:transmembrane transport"/>
    <property type="evidence" value="ECO:0007669"/>
    <property type="project" value="InterPro"/>
</dbReference>
<evidence type="ECO:0000256" key="6">
    <source>
        <dbReference type="ARBA" id="ARBA00023136"/>
    </source>
</evidence>
<comment type="subcellular location">
    <subcellularLocation>
        <location evidence="1 7">Cell membrane</location>
        <topology evidence="1 7">Multi-pass membrane protein</topology>
    </subcellularLocation>
</comment>